<proteinExistence type="inferred from homology"/>
<evidence type="ECO:0000256" key="3">
    <source>
        <dbReference type="RuleBase" id="RU000363"/>
    </source>
</evidence>
<dbReference type="InterPro" id="IPR002347">
    <property type="entry name" value="SDR_fam"/>
</dbReference>
<dbReference type="Proteomes" id="UP000244089">
    <property type="component" value="Unassembled WGS sequence"/>
</dbReference>
<protein>
    <submittedName>
        <fullName evidence="4">2-deoxy-D-gluconate 3-dehydrogenase</fullName>
    </submittedName>
</protein>
<comment type="similarity">
    <text evidence="1 3">Belongs to the short-chain dehydrogenases/reductases (SDR) family.</text>
</comment>
<dbReference type="NCBIfam" id="NF005559">
    <property type="entry name" value="PRK07231.1"/>
    <property type="match status" value="1"/>
</dbReference>
<reference evidence="4 5" key="1">
    <citation type="submission" date="2018-04" db="EMBL/GenBank/DDBJ databases">
        <title>Subsurface microbial communities from deep shales in Ohio and West Virginia, USA.</title>
        <authorList>
            <person name="Wrighton K."/>
        </authorList>
    </citation>
    <scope>NUCLEOTIDE SEQUENCE [LARGE SCALE GENOMIC DNA]</scope>
    <source>
        <strain evidence="4 5">WC1</strain>
    </source>
</reference>
<organism evidence="4 5">
    <name type="scientific">Halanaerobium saccharolyticum</name>
    <dbReference type="NCBI Taxonomy" id="43595"/>
    <lineage>
        <taxon>Bacteria</taxon>
        <taxon>Bacillati</taxon>
        <taxon>Bacillota</taxon>
        <taxon>Clostridia</taxon>
        <taxon>Halanaerobiales</taxon>
        <taxon>Halanaerobiaceae</taxon>
        <taxon>Halanaerobium</taxon>
    </lineage>
</organism>
<dbReference type="PRINTS" id="PR00081">
    <property type="entry name" value="GDHRDH"/>
</dbReference>
<name>A0A2T5RSX1_9FIRM</name>
<sequence length="252" mass="27149">MDLFDLTGKKALVTGGSRGLGRAMAEALLEAGAEVIITGVSDRVLKTAAELQENGYPVSGLSFDLTKREEIKNSFQQVMAEFEGQLDILVNNAGIQRRNKAEEFSEKDWDDVIEVNLNSVFILSQLAAKEMLKNDGGKIINIASLLSFFGGYTVPAYAASKGGVAQLTKALANEWAAKGINVNAVAPGYMDTDMNTALVNNPERNELIMSRIPAGRWGKPEDMKGIVIFLASRASNYLNGTVIPVDGGYLGR</sequence>
<dbReference type="InterPro" id="IPR036291">
    <property type="entry name" value="NAD(P)-bd_dom_sf"/>
</dbReference>
<dbReference type="PANTHER" id="PTHR42760">
    <property type="entry name" value="SHORT-CHAIN DEHYDROGENASES/REDUCTASES FAMILY MEMBER"/>
    <property type="match status" value="1"/>
</dbReference>
<evidence type="ECO:0000256" key="1">
    <source>
        <dbReference type="ARBA" id="ARBA00006484"/>
    </source>
</evidence>
<evidence type="ECO:0000256" key="2">
    <source>
        <dbReference type="ARBA" id="ARBA00023002"/>
    </source>
</evidence>
<dbReference type="PROSITE" id="PS00061">
    <property type="entry name" value="ADH_SHORT"/>
    <property type="match status" value="1"/>
</dbReference>
<dbReference type="FunFam" id="3.40.50.720:FF:000084">
    <property type="entry name" value="Short-chain dehydrogenase reductase"/>
    <property type="match status" value="1"/>
</dbReference>
<dbReference type="OrthoDB" id="1999550at2"/>
<dbReference type="SUPFAM" id="SSF51735">
    <property type="entry name" value="NAD(P)-binding Rossmann-fold domains"/>
    <property type="match status" value="1"/>
</dbReference>
<dbReference type="PANTHER" id="PTHR42760:SF5">
    <property type="entry name" value="2-DEHYDRO-3-DEOXY-D-GLUCONATE 5-DEHYDROGENASE"/>
    <property type="match status" value="1"/>
</dbReference>
<dbReference type="GO" id="GO:0016616">
    <property type="term" value="F:oxidoreductase activity, acting on the CH-OH group of donors, NAD or NADP as acceptor"/>
    <property type="evidence" value="ECO:0007669"/>
    <property type="project" value="TreeGrafter"/>
</dbReference>
<evidence type="ECO:0000313" key="4">
    <source>
        <dbReference type="EMBL" id="PTW03447.1"/>
    </source>
</evidence>
<dbReference type="InterPro" id="IPR020904">
    <property type="entry name" value="Sc_DH/Rdtase_CS"/>
</dbReference>
<dbReference type="AlphaFoldDB" id="A0A2T5RSX1"/>
<accession>A0A2T5RSX1</accession>
<dbReference type="EMBL" id="QAXS01000001">
    <property type="protein sequence ID" value="PTW03447.1"/>
    <property type="molecule type" value="Genomic_DNA"/>
</dbReference>
<dbReference type="GO" id="GO:0008206">
    <property type="term" value="P:bile acid metabolic process"/>
    <property type="evidence" value="ECO:0007669"/>
    <property type="project" value="UniProtKB-ARBA"/>
</dbReference>
<dbReference type="RefSeq" id="WP_108137576.1">
    <property type="nucleotide sequence ID" value="NZ_QAXS01000001.1"/>
</dbReference>
<dbReference type="PRINTS" id="PR00080">
    <property type="entry name" value="SDRFAMILY"/>
</dbReference>
<dbReference type="NCBIfam" id="NF009466">
    <property type="entry name" value="PRK12826.1-2"/>
    <property type="match status" value="1"/>
</dbReference>
<dbReference type="Pfam" id="PF00106">
    <property type="entry name" value="adh_short"/>
    <property type="match status" value="1"/>
</dbReference>
<keyword evidence="2" id="KW-0560">Oxidoreductase</keyword>
<dbReference type="Gene3D" id="3.40.50.720">
    <property type="entry name" value="NAD(P)-binding Rossmann-like Domain"/>
    <property type="match status" value="1"/>
</dbReference>
<evidence type="ECO:0000313" key="5">
    <source>
        <dbReference type="Proteomes" id="UP000244089"/>
    </source>
</evidence>
<dbReference type="CDD" id="cd05347">
    <property type="entry name" value="Ga5DH-like_SDR_c"/>
    <property type="match status" value="1"/>
</dbReference>
<comment type="caution">
    <text evidence="4">The sequence shown here is derived from an EMBL/GenBank/DDBJ whole genome shotgun (WGS) entry which is preliminary data.</text>
</comment>
<gene>
    <name evidence="4" type="ORF">C8C76_10187</name>
</gene>